<evidence type="ECO:0000313" key="2">
    <source>
        <dbReference type="EMBL" id="ONK70029.1"/>
    </source>
</evidence>
<reference evidence="3" key="1">
    <citation type="journal article" date="2017" name="Nat. Commun.">
        <title>The asparagus genome sheds light on the origin and evolution of a young Y chromosome.</title>
        <authorList>
            <person name="Harkess A."/>
            <person name="Zhou J."/>
            <person name="Xu C."/>
            <person name="Bowers J.E."/>
            <person name="Van der Hulst R."/>
            <person name="Ayyampalayam S."/>
            <person name="Mercati F."/>
            <person name="Riccardi P."/>
            <person name="McKain M.R."/>
            <person name="Kakrana A."/>
            <person name="Tang H."/>
            <person name="Ray J."/>
            <person name="Groenendijk J."/>
            <person name="Arikit S."/>
            <person name="Mathioni S.M."/>
            <person name="Nakano M."/>
            <person name="Shan H."/>
            <person name="Telgmann-Rauber A."/>
            <person name="Kanno A."/>
            <person name="Yue Z."/>
            <person name="Chen H."/>
            <person name="Li W."/>
            <person name="Chen Y."/>
            <person name="Xu X."/>
            <person name="Zhang Y."/>
            <person name="Luo S."/>
            <person name="Chen H."/>
            <person name="Gao J."/>
            <person name="Mao Z."/>
            <person name="Pires J.C."/>
            <person name="Luo M."/>
            <person name="Kudrna D."/>
            <person name="Wing R.A."/>
            <person name="Meyers B.C."/>
            <person name="Yi K."/>
            <person name="Kong H."/>
            <person name="Lavrijsen P."/>
            <person name="Sunseri F."/>
            <person name="Falavigna A."/>
            <person name="Ye Y."/>
            <person name="Leebens-Mack J.H."/>
            <person name="Chen G."/>
        </authorList>
    </citation>
    <scope>NUCLEOTIDE SEQUENCE [LARGE SCALE GENOMIC DNA]</scope>
    <source>
        <strain evidence="3">cv. DH0086</strain>
    </source>
</reference>
<dbReference type="Gramene" id="ONK70029">
    <property type="protein sequence ID" value="ONK70029"/>
    <property type="gene ID" value="A4U43_C05F29520"/>
</dbReference>
<feature type="region of interest" description="Disordered" evidence="1">
    <location>
        <begin position="1"/>
        <end position="36"/>
    </location>
</feature>
<proteinExistence type="predicted"/>
<keyword evidence="3" id="KW-1185">Reference proteome</keyword>
<dbReference type="Proteomes" id="UP000243459">
    <property type="component" value="Chromosome 5"/>
</dbReference>
<feature type="compositionally biased region" description="Low complexity" evidence="1">
    <location>
        <begin position="352"/>
        <end position="369"/>
    </location>
</feature>
<dbReference type="AlphaFoldDB" id="A0A5P1EZP3"/>
<feature type="region of interest" description="Disordered" evidence="1">
    <location>
        <begin position="90"/>
        <end position="135"/>
    </location>
</feature>
<evidence type="ECO:0000256" key="1">
    <source>
        <dbReference type="SAM" id="MobiDB-lite"/>
    </source>
</evidence>
<feature type="compositionally biased region" description="Polar residues" evidence="1">
    <location>
        <begin position="1"/>
        <end position="25"/>
    </location>
</feature>
<feature type="region of interest" description="Disordered" evidence="1">
    <location>
        <begin position="352"/>
        <end position="377"/>
    </location>
</feature>
<evidence type="ECO:0000313" key="3">
    <source>
        <dbReference type="Proteomes" id="UP000243459"/>
    </source>
</evidence>
<dbReference type="EMBL" id="CM007385">
    <property type="protein sequence ID" value="ONK70029.1"/>
    <property type="molecule type" value="Genomic_DNA"/>
</dbReference>
<name>A0A5P1EZP3_ASPOF</name>
<feature type="region of interest" description="Disordered" evidence="1">
    <location>
        <begin position="153"/>
        <end position="181"/>
    </location>
</feature>
<feature type="region of interest" description="Disordered" evidence="1">
    <location>
        <begin position="55"/>
        <end position="76"/>
    </location>
</feature>
<organism evidence="2 3">
    <name type="scientific">Asparagus officinalis</name>
    <name type="common">Garden asparagus</name>
    <dbReference type="NCBI Taxonomy" id="4686"/>
    <lineage>
        <taxon>Eukaryota</taxon>
        <taxon>Viridiplantae</taxon>
        <taxon>Streptophyta</taxon>
        <taxon>Embryophyta</taxon>
        <taxon>Tracheophyta</taxon>
        <taxon>Spermatophyta</taxon>
        <taxon>Magnoliopsida</taxon>
        <taxon>Liliopsida</taxon>
        <taxon>Asparagales</taxon>
        <taxon>Asparagaceae</taxon>
        <taxon>Asparagoideae</taxon>
        <taxon>Asparagus</taxon>
    </lineage>
</organism>
<feature type="compositionally biased region" description="Basic and acidic residues" evidence="1">
    <location>
        <begin position="93"/>
        <end position="104"/>
    </location>
</feature>
<sequence length="377" mass="41277">MQATRSESNWVTTESEGLDSGSQPDTGAEEEAPSPIFFAPSTFARGAILNEKEAMNTVTSSTKKEGNHSPIKGIEGEIEREGLSYYLRRRRCQEREEGGSSTRERCRRRCREREEGGSSARKRRQRQCREREEVGSSTGELDIGISVERGRREGLRRGSSVSASVIKRGRRKGLRRGSSASVLREGGGRVFDVGAQHRHSPLPCVGGTLSQTAFGTRCRRLVVSPAEPQLPRRLDQPPPTSLNARTTALSSLHHLLHDELSPITAAPLSSDRASPTAAAESSPFLSAAAQAQPLPYLRPVHFDFIHRSSPEPSIPAAHTSARRRVLRRRLHPVDLLSLLPLNRSVPHRLHSISRPAAPSARPSIASSPPQSVPAPLR</sequence>
<protein>
    <submittedName>
        <fullName evidence="2">Uncharacterized protein</fullName>
    </submittedName>
</protein>
<gene>
    <name evidence="2" type="ORF">A4U43_C05F29520</name>
</gene>
<accession>A0A5P1EZP3</accession>